<comment type="caution">
    <text evidence="1">The sequence shown here is derived from an EMBL/GenBank/DDBJ whole genome shotgun (WGS) entry which is preliminary data.</text>
</comment>
<evidence type="ECO:0000313" key="1">
    <source>
        <dbReference type="EMBL" id="GAC13102.1"/>
    </source>
</evidence>
<name>K6Y4B3_9ALTE</name>
<dbReference type="AlphaFoldDB" id="K6Y4B3"/>
<accession>K6Y4B3</accession>
<dbReference type="EMBL" id="BAEN01000014">
    <property type="protein sequence ID" value="GAC13102.1"/>
    <property type="molecule type" value="Genomic_DNA"/>
</dbReference>
<evidence type="ECO:0000313" key="2">
    <source>
        <dbReference type="Proteomes" id="UP000006334"/>
    </source>
</evidence>
<proteinExistence type="predicted"/>
<reference evidence="1 2" key="1">
    <citation type="journal article" date="2017" name="Antonie Van Leeuwenhoek">
        <title>Rhizobium rhizosphaerae sp. nov., a novel species isolated from rice rhizosphere.</title>
        <authorList>
            <person name="Zhao J.J."/>
            <person name="Zhang J."/>
            <person name="Zhang R.J."/>
            <person name="Zhang C.W."/>
            <person name="Yin H.Q."/>
            <person name="Zhang X.X."/>
        </authorList>
    </citation>
    <scope>NUCLEOTIDE SEQUENCE [LARGE SCALE GENOMIC DNA]</scope>
    <source>
        <strain evidence="1 2">E3</strain>
    </source>
</reference>
<keyword evidence="2" id="KW-1185">Reference proteome</keyword>
<dbReference type="Proteomes" id="UP000006334">
    <property type="component" value="Unassembled WGS sequence"/>
</dbReference>
<protein>
    <submittedName>
        <fullName evidence="1">Uncharacterized protein</fullName>
    </submittedName>
</protein>
<gene>
    <name evidence="1" type="ORF">GLIP_0456</name>
</gene>
<sequence>MDYIYCSKCIAILKHKQKRPRIIEALNVVAGAGFEPTTFGL</sequence>
<organism evidence="1 2">
    <name type="scientific">Aliiglaciecola lipolytica E3</name>
    <dbReference type="NCBI Taxonomy" id="1127673"/>
    <lineage>
        <taxon>Bacteria</taxon>
        <taxon>Pseudomonadati</taxon>
        <taxon>Pseudomonadota</taxon>
        <taxon>Gammaproteobacteria</taxon>
        <taxon>Alteromonadales</taxon>
        <taxon>Alteromonadaceae</taxon>
        <taxon>Aliiglaciecola</taxon>
    </lineage>
</organism>